<sequence>MERSNQAGITLIETVAVTVIIAIVSLLIYSIIHQSQTNFHEQNNINKDINDAAYALKVITKEIRKNPTKVSMDSLSESELTINKGVTGKELHFVFDKDKKTINKNNVIFATGIQDFKITLKEQIVTIKITSEHGKTISTELYLRRVGT</sequence>
<dbReference type="InterPro" id="IPR012902">
    <property type="entry name" value="N_methyl_site"/>
</dbReference>
<evidence type="ECO:0000313" key="5">
    <source>
        <dbReference type="Proteomes" id="UP000030487"/>
    </source>
</evidence>
<gene>
    <name evidence="4" type="ORF">CD31_20285</name>
</gene>
<dbReference type="EMBL" id="JPVR01000080">
    <property type="protein sequence ID" value="KGR81290.1"/>
    <property type="molecule type" value="Genomic_DNA"/>
</dbReference>
<dbReference type="Proteomes" id="UP000030487">
    <property type="component" value="Unassembled WGS sequence"/>
</dbReference>
<keyword evidence="3" id="KW-0812">Transmembrane</keyword>
<evidence type="ECO:0000313" key="4">
    <source>
        <dbReference type="EMBL" id="KGR81290.1"/>
    </source>
</evidence>
<keyword evidence="3" id="KW-0472">Membrane</keyword>
<protein>
    <recommendedName>
        <fullName evidence="6">Prepilin-type N-terminal cleavage/methylation domain-containing protein</fullName>
    </recommendedName>
</protein>
<evidence type="ECO:0000256" key="2">
    <source>
        <dbReference type="ARBA" id="ARBA00023287"/>
    </source>
</evidence>
<comment type="caution">
    <text evidence="4">The sequence shown here is derived from an EMBL/GenBank/DDBJ whole genome shotgun (WGS) entry which is preliminary data.</text>
</comment>
<reference evidence="4 5" key="1">
    <citation type="submission" date="2014-02" db="EMBL/GenBank/DDBJ databases">
        <title>Draft genome sequence of Lysinibacillus boronitolerans NBRC 103108.</title>
        <authorList>
            <person name="Zhang F."/>
            <person name="Wang G."/>
            <person name="Zhang L."/>
        </authorList>
    </citation>
    <scope>NUCLEOTIDE SEQUENCE [LARGE SCALE GENOMIC DNA]</scope>
    <source>
        <strain evidence="4 5">NBRC 103108</strain>
    </source>
</reference>
<name>A0ABR4XV42_9BACI</name>
<evidence type="ECO:0000256" key="3">
    <source>
        <dbReference type="SAM" id="Phobius"/>
    </source>
</evidence>
<keyword evidence="3" id="KW-1133">Transmembrane helix</keyword>
<comment type="subcellular location">
    <subcellularLocation>
        <location evidence="1">Cell surface</location>
    </subcellularLocation>
</comment>
<evidence type="ECO:0008006" key="6">
    <source>
        <dbReference type="Google" id="ProtNLM"/>
    </source>
</evidence>
<proteinExistence type="predicted"/>
<dbReference type="RefSeq" id="WP_036080220.1">
    <property type="nucleotide sequence ID" value="NZ_AVCW01000002.1"/>
</dbReference>
<keyword evidence="2" id="KW-0178">Competence</keyword>
<feature type="transmembrane region" description="Helical" evidence="3">
    <location>
        <begin position="7"/>
        <end position="32"/>
    </location>
</feature>
<accession>A0ABR4XV42</accession>
<keyword evidence="5" id="KW-1185">Reference proteome</keyword>
<dbReference type="PROSITE" id="PS00409">
    <property type="entry name" value="PROKAR_NTER_METHYL"/>
    <property type="match status" value="1"/>
</dbReference>
<organism evidence="4 5">
    <name type="scientific">Lysinibacillus boronitolerans JCM 21713 = 10a = NBRC 103108</name>
    <dbReference type="NCBI Taxonomy" id="1294264"/>
    <lineage>
        <taxon>Bacteria</taxon>
        <taxon>Bacillati</taxon>
        <taxon>Bacillota</taxon>
        <taxon>Bacilli</taxon>
        <taxon>Bacillales</taxon>
        <taxon>Bacillaceae</taxon>
        <taxon>Lysinibacillus</taxon>
    </lineage>
</organism>
<evidence type="ECO:0000256" key="1">
    <source>
        <dbReference type="ARBA" id="ARBA00004241"/>
    </source>
</evidence>
<dbReference type="Pfam" id="PF07963">
    <property type="entry name" value="N_methyl"/>
    <property type="match status" value="1"/>
</dbReference>